<organism evidence="1 2">
    <name type="scientific">Lasiodiplodia mahajangana</name>
    <dbReference type="NCBI Taxonomy" id="1108764"/>
    <lineage>
        <taxon>Eukaryota</taxon>
        <taxon>Fungi</taxon>
        <taxon>Dikarya</taxon>
        <taxon>Ascomycota</taxon>
        <taxon>Pezizomycotina</taxon>
        <taxon>Dothideomycetes</taxon>
        <taxon>Dothideomycetes incertae sedis</taxon>
        <taxon>Botryosphaeriales</taxon>
        <taxon>Botryosphaeriaceae</taxon>
        <taxon>Lasiodiplodia</taxon>
    </lineage>
</organism>
<protein>
    <submittedName>
        <fullName evidence="1">Uncharacterized protein</fullName>
    </submittedName>
</protein>
<evidence type="ECO:0000313" key="2">
    <source>
        <dbReference type="Proteomes" id="UP001153332"/>
    </source>
</evidence>
<proteinExistence type="predicted"/>
<dbReference type="EMBL" id="JAPUUL010003963">
    <property type="protein sequence ID" value="KAJ8120883.1"/>
    <property type="molecule type" value="Genomic_DNA"/>
</dbReference>
<dbReference type="Proteomes" id="UP001153332">
    <property type="component" value="Unassembled WGS sequence"/>
</dbReference>
<gene>
    <name evidence="1" type="ORF">O1611_g10248</name>
</gene>
<accession>A0ACC2J123</accession>
<sequence length="315" mass="34610">MDDVKDYLLPGFRPRFAIYEIMCNYSLVLEEVDGPSAQLSLVETFASSLDRVGQTYSDEWGTDVDVLLQYAKLNLCAAALVRILVESGGDPSLHLADIQTLIIRGSEASSRLISNVKTMINGGLAHEGQPGATSNPLCYPRYYLEVIFFAAVFIFRTSYMRPSTSRDLAIEGFIEVYNIYRLLPSHPDTSHGADAISSILRYTSSEEFSYASSPIGGLTTTNRLGASLVWDTLMRIPQLTNETECTEGAHDEREESRPPQDTAAGSSPISQDTIMHMAEGSGVLPLPINLDWGDIDLSLPAFDIFGLEAGEHIVW</sequence>
<reference evidence="1" key="1">
    <citation type="submission" date="2022-12" db="EMBL/GenBank/DDBJ databases">
        <title>Genome Sequence of Lasiodiplodia mahajangana.</title>
        <authorList>
            <person name="Buettner E."/>
        </authorList>
    </citation>
    <scope>NUCLEOTIDE SEQUENCE</scope>
    <source>
        <strain evidence="1">VT137</strain>
    </source>
</reference>
<name>A0ACC2J123_9PEZI</name>
<evidence type="ECO:0000313" key="1">
    <source>
        <dbReference type="EMBL" id="KAJ8120883.1"/>
    </source>
</evidence>
<comment type="caution">
    <text evidence="1">The sequence shown here is derived from an EMBL/GenBank/DDBJ whole genome shotgun (WGS) entry which is preliminary data.</text>
</comment>
<keyword evidence="2" id="KW-1185">Reference proteome</keyword>